<dbReference type="SUPFAM" id="SSF47413">
    <property type="entry name" value="lambda repressor-like DNA-binding domains"/>
    <property type="match status" value="1"/>
</dbReference>
<evidence type="ECO:0000256" key="3">
    <source>
        <dbReference type="ARBA" id="ARBA00023125"/>
    </source>
</evidence>
<dbReference type="RefSeq" id="WP_163227448.1">
    <property type="nucleotide sequence ID" value="NZ_VYSG01000001.1"/>
</dbReference>
<dbReference type="EMBL" id="VYSG01000001">
    <property type="protein sequence ID" value="NEG69947.1"/>
    <property type="molecule type" value="Genomic_DNA"/>
</dbReference>
<dbReference type="Gene3D" id="3.40.50.2300">
    <property type="match status" value="4"/>
</dbReference>
<sequence>MVGMRDVAKRAGVSLSSVSLVVNGTGYVSDEMRERVERAMAELDYVPNQLARNFHRNRAGIIGVIVPTIRHPFFATLTAAIERELSARGLRAMLCSTADAAEGEADYVDMLERRTVDGLIVGSHTAHNPDYWSSIGRPIVAFDRVLGATIPAVCSDHEAGGRLVARQLVESGCRHVVMVGGPREQFPVKQNDSSVDHVKQSGAAADESFDDKTRETAGIPGTTGTTTFPTVRYYMTLERLLDEAGIRHDYIEAGEVSSLEGYQEGVMRAFREFPDMDALVSSDIGAATAVCEARRRGESVPELLEIVAYDGTYVADVAGVSCVRQDFDAIAKALVGEMVALMDGADGDGDEGAGDGGAAATAPLQTIIPVMWRPASTTR</sequence>
<dbReference type="CDD" id="cd01392">
    <property type="entry name" value="HTH_LacI"/>
    <property type="match status" value="1"/>
</dbReference>
<dbReference type="PROSITE" id="PS50932">
    <property type="entry name" value="HTH_LACI_2"/>
    <property type="match status" value="1"/>
</dbReference>
<name>A0A6I5N065_9BIFI</name>
<evidence type="ECO:0000256" key="4">
    <source>
        <dbReference type="ARBA" id="ARBA00023163"/>
    </source>
</evidence>
<keyword evidence="1" id="KW-0678">Repressor</keyword>
<evidence type="ECO:0000259" key="6">
    <source>
        <dbReference type="PROSITE" id="PS50932"/>
    </source>
</evidence>
<dbReference type="GO" id="GO:0000976">
    <property type="term" value="F:transcription cis-regulatory region binding"/>
    <property type="evidence" value="ECO:0007669"/>
    <property type="project" value="TreeGrafter"/>
</dbReference>
<keyword evidence="2" id="KW-0805">Transcription regulation</keyword>
<dbReference type="Proteomes" id="UP000469292">
    <property type="component" value="Unassembled WGS sequence"/>
</dbReference>
<keyword evidence="4" id="KW-0804">Transcription</keyword>
<dbReference type="PANTHER" id="PTHR30146">
    <property type="entry name" value="LACI-RELATED TRANSCRIPTIONAL REPRESSOR"/>
    <property type="match status" value="1"/>
</dbReference>
<gene>
    <name evidence="7" type="ORF">F6S87_04915</name>
</gene>
<feature type="domain" description="HTH lacI-type" evidence="6">
    <location>
        <begin position="2"/>
        <end position="56"/>
    </location>
</feature>
<keyword evidence="8" id="KW-1185">Reference proteome</keyword>
<organism evidence="7 8">
    <name type="scientific">Bifidobacterium choloepi</name>
    <dbReference type="NCBI Taxonomy" id="2614131"/>
    <lineage>
        <taxon>Bacteria</taxon>
        <taxon>Bacillati</taxon>
        <taxon>Actinomycetota</taxon>
        <taxon>Actinomycetes</taxon>
        <taxon>Bifidobacteriales</taxon>
        <taxon>Bifidobacteriaceae</taxon>
        <taxon>Bifidobacterium</taxon>
    </lineage>
</organism>
<dbReference type="InterPro" id="IPR028082">
    <property type="entry name" value="Peripla_BP_I"/>
</dbReference>
<dbReference type="Pfam" id="PF00532">
    <property type="entry name" value="Peripla_BP_1"/>
    <property type="match status" value="1"/>
</dbReference>
<dbReference type="Pfam" id="PF00356">
    <property type="entry name" value="LacI"/>
    <property type="match status" value="1"/>
</dbReference>
<dbReference type="AlphaFoldDB" id="A0A6I5N065"/>
<dbReference type="InterPro" id="IPR000843">
    <property type="entry name" value="HTH_LacI"/>
</dbReference>
<proteinExistence type="predicted"/>
<dbReference type="SMART" id="SM00354">
    <property type="entry name" value="HTH_LACI"/>
    <property type="match status" value="1"/>
</dbReference>
<dbReference type="InterPro" id="IPR001761">
    <property type="entry name" value="Peripla_BP/Lac1_sug-bd_dom"/>
</dbReference>
<dbReference type="SUPFAM" id="SSF53822">
    <property type="entry name" value="Periplasmic binding protein-like I"/>
    <property type="match status" value="1"/>
</dbReference>
<dbReference type="InterPro" id="IPR010982">
    <property type="entry name" value="Lambda_DNA-bd_dom_sf"/>
</dbReference>
<feature type="region of interest" description="Disordered" evidence="5">
    <location>
        <begin position="184"/>
        <end position="222"/>
    </location>
</feature>
<dbReference type="GO" id="GO:0003700">
    <property type="term" value="F:DNA-binding transcription factor activity"/>
    <property type="evidence" value="ECO:0007669"/>
    <property type="project" value="TreeGrafter"/>
</dbReference>
<evidence type="ECO:0000313" key="7">
    <source>
        <dbReference type="EMBL" id="NEG69947.1"/>
    </source>
</evidence>
<dbReference type="Gene3D" id="1.10.260.40">
    <property type="entry name" value="lambda repressor-like DNA-binding domains"/>
    <property type="match status" value="1"/>
</dbReference>
<dbReference type="PANTHER" id="PTHR30146:SF95">
    <property type="entry name" value="RIBOSE OPERON REPRESSOR"/>
    <property type="match status" value="1"/>
</dbReference>
<evidence type="ECO:0000256" key="2">
    <source>
        <dbReference type="ARBA" id="ARBA00023015"/>
    </source>
</evidence>
<evidence type="ECO:0000256" key="1">
    <source>
        <dbReference type="ARBA" id="ARBA00022491"/>
    </source>
</evidence>
<keyword evidence="3 7" id="KW-0238">DNA-binding</keyword>
<evidence type="ECO:0000256" key="5">
    <source>
        <dbReference type="SAM" id="MobiDB-lite"/>
    </source>
</evidence>
<accession>A0A6I5N065</accession>
<reference evidence="7 8" key="1">
    <citation type="submission" date="2019-09" db="EMBL/GenBank/DDBJ databases">
        <title>Phylogenetic characterization of a novel taxon of the genus Bifidobacterium: Bifidobacterium choloepi sp. nov.</title>
        <authorList>
            <person name="Modesto M."/>
            <person name="Satti M."/>
        </authorList>
    </citation>
    <scope>NUCLEOTIDE SEQUENCE [LARGE SCALE GENOMIC DNA]</scope>
    <source>
        <strain evidence="7 8">BRDM6</strain>
    </source>
</reference>
<comment type="caution">
    <text evidence="7">The sequence shown here is derived from an EMBL/GenBank/DDBJ whole genome shotgun (WGS) entry which is preliminary data.</text>
</comment>
<dbReference type="PROSITE" id="PS00356">
    <property type="entry name" value="HTH_LACI_1"/>
    <property type="match status" value="1"/>
</dbReference>
<evidence type="ECO:0000313" key="8">
    <source>
        <dbReference type="Proteomes" id="UP000469292"/>
    </source>
</evidence>
<protein>
    <submittedName>
        <fullName evidence="7">LacI family DNA-binding transcriptional regulator</fullName>
    </submittedName>
</protein>